<dbReference type="Pfam" id="PF02826">
    <property type="entry name" value="2-Hacid_dh_C"/>
    <property type="match status" value="1"/>
</dbReference>
<accession>A0A540VDM6</accession>
<dbReference type="CDD" id="cd05300">
    <property type="entry name" value="2-Hacid_dh_1"/>
    <property type="match status" value="1"/>
</dbReference>
<reference evidence="5 6" key="1">
    <citation type="submission" date="2019-06" db="EMBL/GenBank/DDBJ databases">
        <title>Genome sequence of Litorilinea aerophila BAA-2444.</title>
        <authorList>
            <person name="Maclea K.S."/>
            <person name="Maurais E.G."/>
            <person name="Iannazzi L.C."/>
        </authorList>
    </citation>
    <scope>NUCLEOTIDE SEQUENCE [LARGE SCALE GENOMIC DNA]</scope>
    <source>
        <strain evidence="5 6">ATCC BAA-2444</strain>
    </source>
</reference>
<organism evidence="5 6">
    <name type="scientific">Litorilinea aerophila</name>
    <dbReference type="NCBI Taxonomy" id="1204385"/>
    <lineage>
        <taxon>Bacteria</taxon>
        <taxon>Bacillati</taxon>
        <taxon>Chloroflexota</taxon>
        <taxon>Caldilineae</taxon>
        <taxon>Caldilineales</taxon>
        <taxon>Caldilineaceae</taxon>
        <taxon>Litorilinea</taxon>
    </lineage>
</organism>
<evidence type="ECO:0000256" key="3">
    <source>
        <dbReference type="ARBA" id="ARBA00023027"/>
    </source>
</evidence>
<dbReference type="InterPro" id="IPR006140">
    <property type="entry name" value="D-isomer_DH_NAD-bd"/>
</dbReference>
<keyword evidence="6" id="KW-1185">Reference proteome</keyword>
<dbReference type="SUPFAM" id="SSF51735">
    <property type="entry name" value="NAD(P)-binding Rossmann-fold domains"/>
    <property type="match status" value="1"/>
</dbReference>
<evidence type="ECO:0000256" key="2">
    <source>
        <dbReference type="ARBA" id="ARBA00023002"/>
    </source>
</evidence>
<comment type="similarity">
    <text evidence="1">Belongs to the D-isomer specific 2-hydroxyacid dehydrogenase family.</text>
</comment>
<dbReference type="RefSeq" id="WP_141610879.1">
    <property type="nucleotide sequence ID" value="NZ_VIGC02000019.1"/>
</dbReference>
<feature type="domain" description="D-isomer specific 2-hydroxyacid dehydrogenase NAD-binding" evidence="4">
    <location>
        <begin position="104"/>
        <end position="282"/>
    </location>
</feature>
<dbReference type="EMBL" id="VIGC01000019">
    <property type="protein sequence ID" value="TQE94837.1"/>
    <property type="molecule type" value="Genomic_DNA"/>
</dbReference>
<evidence type="ECO:0000256" key="1">
    <source>
        <dbReference type="ARBA" id="ARBA00005854"/>
    </source>
</evidence>
<name>A0A540VDM6_9CHLR</name>
<dbReference type="GO" id="GO:0016491">
    <property type="term" value="F:oxidoreductase activity"/>
    <property type="evidence" value="ECO:0007669"/>
    <property type="project" value="UniProtKB-KW"/>
</dbReference>
<dbReference type="AlphaFoldDB" id="A0A540VDM6"/>
<dbReference type="Proteomes" id="UP000317371">
    <property type="component" value="Unassembled WGS sequence"/>
</dbReference>
<sequence>MKVLIGANPMGLEKAMPELQAQYPELEFVHCPNRDETARYIADADIYLGWLNREIFLAAKRLRWIQSPSSGINYYLEIPELVESDVILTSARGTHGACLAESVFGMILAFTRGIRESIFRQQEHLWDNRGIRPKLVELTGSTLGIIGFGAIGRAIAKRAQAFDMRIVAVDVVPQDKPDYVAELWPLERLDDLLRSADYVVVTVPYTPQTEGMIGAAQIAQMKPTAMLVGMSRGGIIDQEALAQALREKRLAAAALDVFKPEPLPPDSELWDLENLLITPHIAGGTQFEGQHILEIFRENLERFLQGRFPLRNQIDKRQGF</sequence>
<keyword evidence="3" id="KW-0520">NAD</keyword>
<dbReference type="SUPFAM" id="SSF52283">
    <property type="entry name" value="Formate/glycerate dehydrogenase catalytic domain-like"/>
    <property type="match status" value="1"/>
</dbReference>
<dbReference type="Gene3D" id="3.40.50.720">
    <property type="entry name" value="NAD(P)-binding Rossmann-like Domain"/>
    <property type="match status" value="2"/>
</dbReference>
<protein>
    <submittedName>
        <fullName evidence="5">D-2-hydroxyacid dehydrogenase</fullName>
    </submittedName>
</protein>
<dbReference type="InterPro" id="IPR036291">
    <property type="entry name" value="NAD(P)-bd_dom_sf"/>
</dbReference>
<gene>
    <name evidence="5" type="ORF">FKZ61_14560</name>
</gene>
<dbReference type="PANTHER" id="PTHR43333:SF1">
    <property type="entry name" value="D-ISOMER SPECIFIC 2-HYDROXYACID DEHYDROGENASE NAD-BINDING DOMAIN-CONTAINING PROTEIN"/>
    <property type="match status" value="1"/>
</dbReference>
<dbReference type="FunFam" id="3.40.50.720:FF:000203">
    <property type="entry name" value="D-3-phosphoglycerate dehydrogenase (SerA)"/>
    <property type="match status" value="1"/>
</dbReference>
<dbReference type="GO" id="GO:0051287">
    <property type="term" value="F:NAD binding"/>
    <property type="evidence" value="ECO:0007669"/>
    <property type="project" value="InterPro"/>
</dbReference>
<evidence type="ECO:0000259" key="4">
    <source>
        <dbReference type="Pfam" id="PF02826"/>
    </source>
</evidence>
<dbReference type="OrthoDB" id="9792971at2"/>
<dbReference type="InParanoid" id="A0A540VDM6"/>
<comment type="caution">
    <text evidence="5">The sequence shown here is derived from an EMBL/GenBank/DDBJ whole genome shotgun (WGS) entry which is preliminary data.</text>
</comment>
<evidence type="ECO:0000313" key="5">
    <source>
        <dbReference type="EMBL" id="TQE94837.1"/>
    </source>
</evidence>
<dbReference type="PANTHER" id="PTHR43333">
    <property type="entry name" value="2-HACID_DH_C DOMAIN-CONTAINING PROTEIN"/>
    <property type="match status" value="1"/>
</dbReference>
<keyword evidence="2" id="KW-0560">Oxidoreductase</keyword>
<proteinExistence type="inferred from homology"/>
<evidence type="ECO:0000313" key="6">
    <source>
        <dbReference type="Proteomes" id="UP000317371"/>
    </source>
</evidence>